<dbReference type="Pfam" id="PF08354">
    <property type="entry name" value="Fas1-AflB-like_hel"/>
    <property type="match status" value="2"/>
</dbReference>
<dbReference type="InterPro" id="IPR013785">
    <property type="entry name" value="Aldolase_TIM"/>
</dbReference>
<feature type="domain" description="Malonyl-CoA:ACP transacylase (MAT)" evidence="7">
    <location>
        <begin position="977"/>
        <end position="1229"/>
    </location>
</feature>
<dbReference type="InterPro" id="IPR001227">
    <property type="entry name" value="Ac_transferase_dom_sf"/>
</dbReference>
<dbReference type="InterPro" id="IPR047224">
    <property type="entry name" value="FAS_alpha_su_C"/>
</dbReference>
<dbReference type="Pfam" id="PF22235">
    <property type="entry name" value="FAS1_thioest_ins"/>
    <property type="match status" value="1"/>
</dbReference>
<dbReference type="InterPro" id="IPR013565">
    <property type="entry name" value="Fas1/AflB-like_central"/>
</dbReference>
<keyword evidence="6" id="KW-0560">Oxidoreductase</keyword>
<sequence length="1927" mass="212871">EKAAEIIDGLRSSGIKHLGLKPGSVDGIRQVVNIAAANPDFPIIMQWTGGRAGGHHSYEDFHQPMLSTYRSIRKHENIILVGGSGFGAAEDVWPYLTGESTLLANEAHTSSSVKDLIVACAGVEDQQWEGTYTKPSGGVLTVRSELGEPIHKVATRAVKLWKEFDDTVSKLPKEKRSTWLLEHRDEVIEKLNKHFSKPWFGWKKDGSVAELRDMTYEETVLRMVRLMYVAHENRWVDISLRNLTGDWMRRIEERFAGVNGSGTKPSVLQSYNSLNDPLPCVETFFKAYPLASQQLLSADDSGYFLAISQRRGQKPVPFIPVLDASFEVWFKKDSLWAAEDVEAVFDQDPERVCILQGPVAVKHSVIKDEPIRDLLGNINSSLIQKVLQLRYNGDASTIPSIGYLAPPRRASRVPAGVKITTTDEQIVYQFGISLPTNASWLACLAGSQLNWFGALIGSTSVVQGSSYISNPIRRLFYPRPHEKVVVSLSNGQPTSIVAYGGARSYGLHDPNFKATEIIFNCSTNLIDATIFEERNKVAVPLTLQFEYKSAMGSAPIHEVVTGRNMRIKAFYWKLWYGDDQSLPELDIHDTFTGPDVTLKAEDIKKFCSVVGNNDKSFKSVRTTTISAPMDFAIVAGWQAIIKSIFPASIDGDLLKLVHLSNSFRMMKGARPFQAGDICRSEAKIVSVVNSGPGKVVKVKGHVYRDAKPVVEVVSAFLYRGVFTDYENTFETTEEPDYIVTLATDADVSVLQSKEWFDWEDDTRPLSPGIPLIFRVQSEVSSMDRTSYRELSVSGEIFVRDQLKNLQKVGSVEFQADDAHGNPVVAYLQRHGIAQGLSVPLANEGYQLTTTEGSTSFFSPLTNEPYSGISGDFNPIHINPYFSCYAGLPGTITHGLWSSAATRKYVENVVAKGHPDRVLSYDVSFVGMVLPGEQLTVNLRHTGMRDGNIVVKIETVNVLGEKVLEGSAEVSQPTTAYVFTGQGSQEPNMGMDLYNSSPAARAVWDGADEHLRAVYGFSILEIVKENPKEKTVHSGGIKGQAIRQRYMDVSYDTTDKDGHIKTLPLFADIDIRTPKYTFSYPNGLLFATQFAQIALVVTKKAAFADMRSKGFVQTDCAFAGHSLGEYSALASIADTSSPRLDKVLKNWDEENWDSAAQRQNLTYIILVELLAYQFASPVRWIQTQDLLFSHFNFERLIELGPSPTLTGMATRTLKAKYELQDDCVSLKREILCHAKHSKEIYYLFEDEAVAESVPVEVTESVAAPVTATVTAATAVPLPVAVPTGPAVHFPNFRQSRVRSRTSRPLWITSTLLYPRNRLGILPFAGIPKNGREIDGIDDKSELAHRIMLTNLLRILGSVKNKKASRHFVTCPTQVILPLSPNHGLFGNDGLYSESKISLETLFQRWASEGRGEYLCLAGAVIGWTRGTTFMGPTNIVAHELESFDVRTFSAKEMAFNILGLMHPLLFSITQVEPIWADLNGGMDRHPDLADITTPPVLGRLWTSSLVLTSDSTSPALESQNSLVDVTKLRGILDLDKVMVITGSAEFTIEGAIEMARMMGYIKHFDGRLKDGTLYVGWVDSKSGEPVDDKDVKGRYEKDILAHAGIRLIVKLFRGYDPNKKIFNQEVELIHDLEPIEVLADEASKFKLQHGDKCDIWAGEGGLWFFKVKKGACVFVPKSFSFSRKVASQIPTGWYAGRYGLPEDIIAQTDQVTLWNLVSTAEALNMSGITDPYDLYQHVHPSEVGTSLGSGMGGQVSLAKMFIDRRDEKEFHKHGWIKLLLLSSSGPVKIPVGACATALQSLEIACDAILSGKAKVMIAGGFDDISEEGSYDFTNMKATSNADAEFAMGRESTEMSRPTASTRSGFTEAQGTAVHIDVSTKTALELGCPVRGIVAFTSTSTDKAGRSILPSKHPLPILDLKYRSRQLSF</sequence>
<dbReference type="GO" id="GO:0005835">
    <property type="term" value="C:fatty acid synthase complex"/>
    <property type="evidence" value="ECO:0007669"/>
    <property type="project" value="InterPro"/>
</dbReference>
<dbReference type="FunFam" id="3.90.25.70:FF:000001">
    <property type="entry name" value="Fatty acid synthase subunit alpha"/>
    <property type="match status" value="1"/>
</dbReference>
<dbReference type="SUPFAM" id="SSF54637">
    <property type="entry name" value="Thioesterase/thiol ester dehydrase-isomerase"/>
    <property type="match status" value="2"/>
</dbReference>
<dbReference type="SUPFAM" id="SSF52151">
    <property type="entry name" value="FabD/lysophospholipase-like"/>
    <property type="match status" value="1"/>
</dbReference>
<feature type="non-terminal residue" evidence="8">
    <location>
        <position position="1"/>
    </location>
</feature>
<gene>
    <name evidence="8" type="ORF">C8J55DRAFT_587479</name>
</gene>
<dbReference type="Gene3D" id="3.10.129.10">
    <property type="entry name" value="Hotdog Thioesterase"/>
    <property type="match status" value="1"/>
</dbReference>
<evidence type="ECO:0000256" key="3">
    <source>
        <dbReference type="ARBA" id="ARBA00022679"/>
    </source>
</evidence>
<dbReference type="Gene3D" id="3.40.47.10">
    <property type="match status" value="1"/>
</dbReference>
<dbReference type="PROSITE" id="PS00606">
    <property type="entry name" value="KS3_1"/>
    <property type="match status" value="1"/>
</dbReference>
<dbReference type="GO" id="GO:0004318">
    <property type="term" value="F:enoyl-[acyl-carrier-protein] reductase (NADH) activity"/>
    <property type="evidence" value="ECO:0007669"/>
    <property type="project" value="InterPro"/>
</dbReference>
<reference evidence="8" key="2">
    <citation type="journal article" date="2023" name="Proc. Natl. Acad. Sci. U.S.A.">
        <title>A global phylogenomic analysis of the shiitake genus Lentinula.</title>
        <authorList>
            <person name="Sierra-Patev S."/>
            <person name="Min B."/>
            <person name="Naranjo-Ortiz M."/>
            <person name="Looney B."/>
            <person name="Konkel Z."/>
            <person name="Slot J.C."/>
            <person name="Sakamoto Y."/>
            <person name="Steenwyk J.L."/>
            <person name="Rokas A."/>
            <person name="Carro J."/>
            <person name="Camarero S."/>
            <person name="Ferreira P."/>
            <person name="Molpeceres G."/>
            <person name="Ruiz-Duenas F.J."/>
            <person name="Serrano A."/>
            <person name="Henrissat B."/>
            <person name="Drula E."/>
            <person name="Hughes K.W."/>
            <person name="Mata J.L."/>
            <person name="Ishikawa N.K."/>
            <person name="Vargas-Isla R."/>
            <person name="Ushijima S."/>
            <person name="Smith C.A."/>
            <person name="Donoghue J."/>
            <person name="Ahrendt S."/>
            <person name="Andreopoulos W."/>
            <person name="He G."/>
            <person name="LaButti K."/>
            <person name="Lipzen A."/>
            <person name="Ng V."/>
            <person name="Riley R."/>
            <person name="Sandor L."/>
            <person name="Barry K."/>
            <person name="Martinez A.T."/>
            <person name="Xiao Y."/>
            <person name="Gibbons J.G."/>
            <person name="Terashima K."/>
            <person name="Grigoriev I.V."/>
            <person name="Hibbett D."/>
        </authorList>
    </citation>
    <scope>NUCLEOTIDE SEQUENCE</scope>
    <source>
        <strain evidence="8">Sp2 HRB7682 ss15</strain>
    </source>
</reference>
<dbReference type="Gene3D" id="3.90.25.70">
    <property type="match status" value="1"/>
</dbReference>
<dbReference type="GO" id="GO:0019171">
    <property type="term" value="F:(3R)-hydroxyacyl-[acyl-carrier-protein] dehydratase activity"/>
    <property type="evidence" value="ECO:0007669"/>
    <property type="project" value="InterPro"/>
</dbReference>
<dbReference type="Gene3D" id="3.30.1120.100">
    <property type="match status" value="1"/>
</dbReference>
<dbReference type="Pfam" id="PF17951">
    <property type="entry name" value="FAS_meander"/>
    <property type="match status" value="1"/>
</dbReference>
<evidence type="ECO:0000259" key="7">
    <source>
        <dbReference type="SMART" id="SM00827"/>
    </source>
</evidence>
<evidence type="ECO:0000256" key="1">
    <source>
        <dbReference type="ARBA" id="ARBA00022450"/>
    </source>
</evidence>
<dbReference type="InterPro" id="IPR054357">
    <property type="entry name" value="MFE-2_N"/>
</dbReference>
<evidence type="ECO:0000313" key="9">
    <source>
        <dbReference type="Proteomes" id="UP001150238"/>
    </source>
</evidence>
<dbReference type="InterPro" id="IPR050830">
    <property type="entry name" value="Fungal_FAS"/>
</dbReference>
<dbReference type="Gene3D" id="3.40.50.720">
    <property type="entry name" value="NAD(P)-binding Rossmann-like Domain"/>
    <property type="match status" value="1"/>
</dbReference>
<dbReference type="GO" id="GO:0016787">
    <property type="term" value="F:hydrolase activity"/>
    <property type="evidence" value="ECO:0007669"/>
    <property type="project" value="UniProtKB-KW"/>
</dbReference>
<dbReference type="Gene3D" id="1.20.930.70">
    <property type="match status" value="1"/>
</dbReference>
<dbReference type="InterPro" id="IPR014030">
    <property type="entry name" value="Ketoacyl_synth_N"/>
</dbReference>
<dbReference type="GO" id="GO:0004312">
    <property type="term" value="F:fatty acid synthase activity"/>
    <property type="evidence" value="ECO:0007669"/>
    <property type="project" value="InterPro"/>
</dbReference>
<protein>
    <recommendedName>
        <fullName evidence="7">Malonyl-CoA:ACP transacylase (MAT) domain-containing protein</fullName>
    </recommendedName>
</protein>
<evidence type="ECO:0000313" key="8">
    <source>
        <dbReference type="EMBL" id="KAJ4466394.1"/>
    </source>
</evidence>
<keyword evidence="1" id="KW-0596">Phosphopantetheine</keyword>
<keyword evidence="5" id="KW-0521">NADP</keyword>
<keyword evidence="3" id="KW-0808">Transferase</keyword>
<evidence type="ECO:0000256" key="2">
    <source>
        <dbReference type="ARBA" id="ARBA00022553"/>
    </source>
</evidence>
<dbReference type="InterPro" id="IPR016035">
    <property type="entry name" value="Acyl_Trfase/lysoPLipase"/>
</dbReference>
<evidence type="ECO:0000256" key="5">
    <source>
        <dbReference type="ARBA" id="ARBA00022857"/>
    </source>
</evidence>
<dbReference type="GO" id="GO:0004315">
    <property type="term" value="F:3-oxoacyl-[acyl-carrier-protein] synthase activity"/>
    <property type="evidence" value="ECO:0007669"/>
    <property type="project" value="InterPro"/>
</dbReference>
<dbReference type="Pfam" id="PF00109">
    <property type="entry name" value="ketoacyl-synt"/>
    <property type="match status" value="1"/>
</dbReference>
<dbReference type="EMBL" id="JANVFS010000045">
    <property type="protein sequence ID" value="KAJ4466394.1"/>
    <property type="molecule type" value="Genomic_DNA"/>
</dbReference>
<reference evidence="8" key="1">
    <citation type="submission" date="2022-08" db="EMBL/GenBank/DDBJ databases">
        <authorList>
            <consortium name="DOE Joint Genome Institute"/>
            <person name="Min B."/>
            <person name="Riley R."/>
            <person name="Sierra-Patev S."/>
            <person name="Naranjo-Ortiz M."/>
            <person name="Looney B."/>
            <person name="Konkel Z."/>
            <person name="Slot J.C."/>
            <person name="Sakamoto Y."/>
            <person name="Steenwyk J.L."/>
            <person name="Rokas A."/>
            <person name="Carro J."/>
            <person name="Camarero S."/>
            <person name="Ferreira P."/>
            <person name="Molpeceres G."/>
            <person name="Ruiz-Duenas F.J."/>
            <person name="Serrano A."/>
            <person name="Henrissat B."/>
            <person name="Drula E."/>
            <person name="Hughes K.W."/>
            <person name="Mata J.L."/>
            <person name="Ishikawa N.K."/>
            <person name="Vargas-Isla R."/>
            <person name="Ushijima S."/>
            <person name="Smith C.A."/>
            <person name="Ahrendt S."/>
            <person name="Andreopoulos W."/>
            <person name="He G."/>
            <person name="Labutti K."/>
            <person name="Lipzen A."/>
            <person name="Ng V."/>
            <person name="Sandor L."/>
            <person name="Barry K."/>
            <person name="Martinez A.T."/>
            <person name="Xiao Y."/>
            <person name="Gibbons J.G."/>
            <person name="Terashima K."/>
            <person name="Hibbett D.S."/>
            <person name="Grigoriev I.V."/>
        </authorList>
    </citation>
    <scope>NUCLEOTIDE SEQUENCE</scope>
    <source>
        <strain evidence="8">Sp2 HRB7682 ss15</strain>
    </source>
</reference>
<dbReference type="Gene3D" id="3.20.20.70">
    <property type="entry name" value="Aldolase class I"/>
    <property type="match status" value="1"/>
</dbReference>
<dbReference type="FunFam" id="1.20.930.70:FF:000001">
    <property type="entry name" value="Fatty acid synthase beta subunit dehydratase"/>
    <property type="match status" value="1"/>
</dbReference>
<dbReference type="Gene3D" id="6.10.60.10">
    <property type="match status" value="1"/>
</dbReference>
<proteinExistence type="predicted"/>
<dbReference type="InterPro" id="IPR029069">
    <property type="entry name" value="HotDog_dom_sf"/>
</dbReference>
<dbReference type="CDD" id="cd03447">
    <property type="entry name" value="FAS_MaoC"/>
    <property type="match status" value="1"/>
</dbReference>
<dbReference type="InterPro" id="IPR014043">
    <property type="entry name" value="Acyl_transferase_dom"/>
</dbReference>
<dbReference type="Gene3D" id="3.40.366.10">
    <property type="entry name" value="Malonyl-Coenzyme A Acyl Carrier Protein, domain 2"/>
    <property type="match status" value="1"/>
</dbReference>
<dbReference type="PANTHER" id="PTHR10982:SF21">
    <property type="entry name" value="FATTY ACID SYNTHASE SUBUNIT BETA"/>
    <property type="match status" value="1"/>
</dbReference>
<dbReference type="Pfam" id="PF22622">
    <property type="entry name" value="MFE-2_hydrat-2_N"/>
    <property type="match status" value="1"/>
</dbReference>
<keyword evidence="2" id="KW-0597">Phosphoprotein</keyword>
<dbReference type="SUPFAM" id="SSF53901">
    <property type="entry name" value="Thiolase-like"/>
    <property type="match status" value="1"/>
</dbReference>
<accession>A0A9W9DFA7</accession>
<dbReference type="Proteomes" id="UP001150238">
    <property type="component" value="Unassembled WGS sequence"/>
</dbReference>
<dbReference type="Pfam" id="PF00698">
    <property type="entry name" value="Acyl_transf_1"/>
    <property type="match status" value="1"/>
</dbReference>
<dbReference type="GO" id="GO:0006633">
    <property type="term" value="P:fatty acid biosynthetic process"/>
    <property type="evidence" value="ECO:0007669"/>
    <property type="project" value="InterPro"/>
</dbReference>
<organism evidence="8 9">
    <name type="scientific">Lentinula lateritia</name>
    <dbReference type="NCBI Taxonomy" id="40482"/>
    <lineage>
        <taxon>Eukaryota</taxon>
        <taxon>Fungi</taxon>
        <taxon>Dikarya</taxon>
        <taxon>Basidiomycota</taxon>
        <taxon>Agaricomycotina</taxon>
        <taxon>Agaricomycetes</taxon>
        <taxon>Agaricomycetidae</taxon>
        <taxon>Agaricales</taxon>
        <taxon>Marasmiineae</taxon>
        <taxon>Omphalotaceae</taxon>
        <taxon>Lentinula</taxon>
    </lineage>
</organism>
<evidence type="ECO:0000256" key="4">
    <source>
        <dbReference type="ARBA" id="ARBA00022801"/>
    </source>
</evidence>
<dbReference type="Pfam" id="PF01575">
    <property type="entry name" value="MaoC_dehydratas"/>
    <property type="match status" value="1"/>
</dbReference>
<dbReference type="CDD" id="cd00828">
    <property type="entry name" value="elong_cond_enzymes"/>
    <property type="match status" value="1"/>
</dbReference>
<dbReference type="InterPro" id="IPR002539">
    <property type="entry name" value="MaoC-like_dom"/>
</dbReference>
<dbReference type="Gene3D" id="3.30.70.2490">
    <property type="match status" value="1"/>
</dbReference>
<dbReference type="InterPro" id="IPR016039">
    <property type="entry name" value="Thiolase-like"/>
</dbReference>
<dbReference type="PANTHER" id="PTHR10982">
    <property type="entry name" value="MALONYL COA-ACYL CARRIER PROTEIN TRANSACYLASE"/>
    <property type="match status" value="1"/>
</dbReference>
<dbReference type="PRINTS" id="PR01483">
    <property type="entry name" value="FASYNTHASE"/>
</dbReference>
<dbReference type="InterPro" id="IPR018201">
    <property type="entry name" value="Ketoacyl_synth_AS"/>
</dbReference>
<keyword evidence="4" id="KW-0378">Hydrolase</keyword>
<name>A0A9W9DFA7_9AGAR</name>
<comment type="caution">
    <text evidence="8">The sequence shown here is derived from an EMBL/GenBank/DDBJ whole genome shotgun (WGS) entry which is preliminary data.</text>
</comment>
<dbReference type="InterPro" id="IPR003965">
    <property type="entry name" value="Fatty_acid_synthase"/>
</dbReference>
<dbReference type="InterPro" id="IPR040883">
    <property type="entry name" value="FAS_meander"/>
</dbReference>
<evidence type="ECO:0000256" key="6">
    <source>
        <dbReference type="ARBA" id="ARBA00023002"/>
    </source>
</evidence>
<dbReference type="SMART" id="SM00827">
    <property type="entry name" value="PKS_AT"/>
    <property type="match status" value="1"/>
</dbReference>